<sequence>MKNTSTIIRYVIGALIVFAILNYCQELNDCLMRY</sequence>
<protein>
    <submittedName>
        <fullName evidence="2">Uncharacterized protein</fullName>
    </submittedName>
</protein>
<gene>
    <name evidence="2" type="ORF">UFOVP1175_22</name>
</gene>
<feature type="transmembrane region" description="Helical" evidence="1">
    <location>
        <begin position="6"/>
        <end position="24"/>
    </location>
</feature>
<organism evidence="2">
    <name type="scientific">uncultured Caudovirales phage</name>
    <dbReference type="NCBI Taxonomy" id="2100421"/>
    <lineage>
        <taxon>Viruses</taxon>
        <taxon>Duplodnaviria</taxon>
        <taxon>Heunggongvirae</taxon>
        <taxon>Uroviricota</taxon>
        <taxon>Caudoviricetes</taxon>
        <taxon>Peduoviridae</taxon>
        <taxon>Maltschvirus</taxon>
        <taxon>Maltschvirus maltsch</taxon>
    </lineage>
</organism>
<name>A0A6J5R188_9CAUD</name>
<evidence type="ECO:0000256" key="1">
    <source>
        <dbReference type="SAM" id="Phobius"/>
    </source>
</evidence>
<keyword evidence="1" id="KW-1133">Transmembrane helix</keyword>
<evidence type="ECO:0000313" key="2">
    <source>
        <dbReference type="EMBL" id="CAB4188416.1"/>
    </source>
</evidence>
<dbReference type="EMBL" id="LR797129">
    <property type="protein sequence ID" value="CAB4188416.1"/>
    <property type="molecule type" value="Genomic_DNA"/>
</dbReference>
<accession>A0A6J5R188</accession>
<proteinExistence type="predicted"/>
<keyword evidence="1" id="KW-0472">Membrane</keyword>
<keyword evidence="1" id="KW-0812">Transmembrane</keyword>
<reference evidence="2" key="1">
    <citation type="submission" date="2020-05" db="EMBL/GenBank/DDBJ databases">
        <authorList>
            <person name="Chiriac C."/>
            <person name="Salcher M."/>
            <person name="Ghai R."/>
            <person name="Kavagutti S V."/>
        </authorList>
    </citation>
    <scope>NUCLEOTIDE SEQUENCE</scope>
</reference>